<accession>A0A0H3PDS6</accession>
<dbReference type="AlphaFoldDB" id="A0A0H3PDS6"/>
<reference evidence="6" key="2">
    <citation type="submission" date="2021-11" db="EMBL/GenBank/DDBJ databases">
        <authorList>
            <person name="Riesbeck K."/>
        </authorList>
    </citation>
    <scope>NUCLEOTIDE SEQUENCE [LARGE SCALE GENOMIC DNA]</scope>
</reference>
<gene>
    <name evidence="4" type="ORF">CGSHi3655_03401</name>
    <name evidence="3" type="ORF">KRLU3655_LOCUS1473</name>
</gene>
<reference evidence="3" key="3">
    <citation type="submission" date="2024-01" db="EMBL/GenBank/DDBJ databases">
        <authorList>
            <person name="Riesbeck K."/>
        </authorList>
    </citation>
    <scope>NUCLEOTIDE SEQUENCE</scope>
    <source>
        <strain evidence="3">3655</strain>
    </source>
</reference>
<protein>
    <submittedName>
        <fullName evidence="4">Uncharacterized protein</fullName>
    </submittedName>
</protein>
<sequence>MLGTVFCYFIAISFGIAMPIIIVKISQLKEEDKVIELEQKLQRLENKYKAEQELKLATLEKNLLRKEYVTSEQCVP</sequence>
<feature type="coiled-coil region" evidence="1">
    <location>
        <begin position="27"/>
        <end position="67"/>
    </location>
</feature>
<organism evidence="4 5">
    <name type="scientific">Haemophilus influenzae (strain NTHi 3655)</name>
    <dbReference type="NCBI Taxonomy" id="375177"/>
    <lineage>
        <taxon>Bacteria</taxon>
        <taxon>Pseudomonadati</taxon>
        <taxon>Pseudomonadota</taxon>
        <taxon>Gammaproteobacteria</taxon>
        <taxon>Pasteurellales</taxon>
        <taxon>Pasteurellaceae</taxon>
        <taxon>Haemophilus</taxon>
    </lineage>
</organism>
<keyword evidence="2" id="KW-0472">Membrane</keyword>
<dbReference type="Proteomes" id="UP000837958">
    <property type="component" value="Chromosome"/>
</dbReference>
<name>A0A0H3PDS6_HAEI3</name>
<keyword evidence="2" id="KW-1133">Transmembrane helix</keyword>
<evidence type="ECO:0000256" key="2">
    <source>
        <dbReference type="SAM" id="Phobius"/>
    </source>
</evidence>
<feature type="transmembrane region" description="Helical" evidence="2">
    <location>
        <begin position="6"/>
        <end position="23"/>
    </location>
</feature>
<dbReference type="RefSeq" id="WP_005657478.1">
    <property type="nucleotide sequence ID" value="NZ_AAZF01000005.1"/>
</dbReference>
<evidence type="ECO:0000313" key="6">
    <source>
        <dbReference type="Proteomes" id="UP000837958"/>
    </source>
</evidence>
<keyword evidence="2" id="KW-0812">Transmembrane</keyword>
<proteinExistence type="predicted"/>
<evidence type="ECO:0000256" key="1">
    <source>
        <dbReference type="SAM" id="Coils"/>
    </source>
</evidence>
<evidence type="ECO:0000313" key="3">
    <source>
        <dbReference type="EMBL" id="CAH0451397.1"/>
    </source>
</evidence>
<keyword evidence="1" id="KW-0175">Coiled coil</keyword>
<evidence type="ECO:0000313" key="5">
    <source>
        <dbReference type="Proteomes" id="UP000003185"/>
    </source>
</evidence>
<dbReference type="EMBL" id="OV040719">
    <property type="protein sequence ID" value="CAH0451397.1"/>
    <property type="molecule type" value="Genomic_DNA"/>
</dbReference>
<dbReference type="EMBL" id="AAZF01000005">
    <property type="protein sequence ID" value="EDJ92679.1"/>
    <property type="molecule type" value="Genomic_DNA"/>
</dbReference>
<evidence type="ECO:0000313" key="4">
    <source>
        <dbReference type="EMBL" id="EDJ92679.1"/>
    </source>
</evidence>
<dbReference type="Proteomes" id="UP000003185">
    <property type="component" value="Unassembled WGS sequence"/>
</dbReference>
<reference evidence="4 5" key="1">
    <citation type="journal article" date="2007" name="Genome Biol.">
        <title>Characterization and modeling of the Haemophilus influenzae core and supragenomes based on the complete genomic sequences of Rd and 12 clinical nontypeable strains.</title>
        <authorList>
            <person name="Hogg J.S."/>
            <person name="Hu F.Z."/>
            <person name="Janto B."/>
            <person name="Boissy R."/>
            <person name="Hayes J."/>
            <person name="Keefe R."/>
            <person name="Post J.C."/>
            <person name="Ehrlich G.D."/>
        </authorList>
    </citation>
    <scope>NUCLEOTIDE SEQUENCE [LARGE SCALE GENOMIC DNA]</scope>
    <source>
        <strain evidence="4">3655</strain>
        <strain evidence="5">NTHi 3655</strain>
    </source>
</reference>